<proteinExistence type="predicted"/>
<evidence type="ECO:0000313" key="1">
    <source>
        <dbReference type="EMBL" id="KKL80326.1"/>
    </source>
</evidence>
<dbReference type="AlphaFoldDB" id="A0A0F9FPG2"/>
<reference evidence="1" key="1">
    <citation type="journal article" date="2015" name="Nature">
        <title>Complex archaea that bridge the gap between prokaryotes and eukaryotes.</title>
        <authorList>
            <person name="Spang A."/>
            <person name="Saw J.H."/>
            <person name="Jorgensen S.L."/>
            <person name="Zaremba-Niedzwiedzka K."/>
            <person name="Martijn J."/>
            <person name="Lind A.E."/>
            <person name="van Eijk R."/>
            <person name="Schleper C."/>
            <person name="Guy L."/>
            <person name="Ettema T.J."/>
        </authorList>
    </citation>
    <scope>NUCLEOTIDE SEQUENCE</scope>
</reference>
<protein>
    <submittedName>
        <fullName evidence="1">Uncharacterized protein</fullName>
    </submittedName>
</protein>
<comment type="caution">
    <text evidence="1">The sequence shown here is derived from an EMBL/GenBank/DDBJ whole genome shotgun (WGS) entry which is preliminary data.</text>
</comment>
<gene>
    <name evidence="1" type="ORF">LCGC14_2005880</name>
</gene>
<organism evidence="1">
    <name type="scientific">marine sediment metagenome</name>
    <dbReference type="NCBI Taxonomy" id="412755"/>
    <lineage>
        <taxon>unclassified sequences</taxon>
        <taxon>metagenomes</taxon>
        <taxon>ecological metagenomes</taxon>
    </lineage>
</organism>
<accession>A0A0F9FPG2</accession>
<name>A0A0F9FPG2_9ZZZZ</name>
<dbReference type="EMBL" id="LAZR01022886">
    <property type="protein sequence ID" value="KKL80326.1"/>
    <property type="molecule type" value="Genomic_DNA"/>
</dbReference>
<sequence>MANTKHKEDCERVFKNYDMTCPRCIELANGSPAREGWQRRYYEDKAREEKRFAHALATHDCVKSNCSPVCTAFDW</sequence>